<evidence type="ECO:0000313" key="3">
    <source>
        <dbReference type="Proteomes" id="UP000623067"/>
    </source>
</evidence>
<name>A0A916WS43_9SPHN</name>
<dbReference type="EMBL" id="BMIH01000002">
    <property type="protein sequence ID" value="GGB29427.1"/>
    <property type="molecule type" value="Genomic_DNA"/>
</dbReference>
<evidence type="ECO:0000256" key="1">
    <source>
        <dbReference type="SAM" id="MobiDB-lite"/>
    </source>
</evidence>
<dbReference type="AlphaFoldDB" id="A0A916WS43"/>
<reference evidence="2" key="1">
    <citation type="journal article" date="2014" name="Int. J. Syst. Evol. Microbiol.">
        <title>Complete genome sequence of Corynebacterium casei LMG S-19264T (=DSM 44701T), isolated from a smear-ripened cheese.</title>
        <authorList>
            <consortium name="US DOE Joint Genome Institute (JGI-PGF)"/>
            <person name="Walter F."/>
            <person name="Albersmeier A."/>
            <person name="Kalinowski J."/>
            <person name="Ruckert C."/>
        </authorList>
    </citation>
    <scope>NUCLEOTIDE SEQUENCE</scope>
    <source>
        <strain evidence="2">CGMCC 1.15330</strain>
    </source>
</reference>
<protein>
    <submittedName>
        <fullName evidence="2">Uncharacterized protein</fullName>
    </submittedName>
</protein>
<comment type="caution">
    <text evidence="2">The sequence shown here is derived from an EMBL/GenBank/DDBJ whole genome shotgun (WGS) entry which is preliminary data.</text>
</comment>
<accession>A0A916WS43</accession>
<evidence type="ECO:0000313" key="2">
    <source>
        <dbReference type="EMBL" id="GGB29427.1"/>
    </source>
</evidence>
<gene>
    <name evidence="2" type="ORF">GCM10011380_18680</name>
</gene>
<feature type="compositionally biased region" description="Basic and acidic residues" evidence="1">
    <location>
        <begin position="61"/>
        <end position="70"/>
    </location>
</feature>
<organism evidence="2 3">
    <name type="scientific">Sphingomonas metalli</name>
    <dbReference type="NCBI Taxonomy" id="1779358"/>
    <lineage>
        <taxon>Bacteria</taxon>
        <taxon>Pseudomonadati</taxon>
        <taxon>Pseudomonadota</taxon>
        <taxon>Alphaproteobacteria</taxon>
        <taxon>Sphingomonadales</taxon>
        <taxon>Sphingomonadaceae</taxon>
        <taxon>Sphingomonas</taxon>
    </lineage>
</organism>
<dbReference type="Proteomes" id="UP000623067">
    <property type="component" value="Unassembled WGS sequence"/>
</dbReference>
<proteinExistence type="predicted"/>
<reference evidence="2" key="2">
    <citation type="submission" date="2020-09" db="EMBL/GenBank/DDBJ databases">
        <authorList>
            <person name="Sun Q."/>
            <person name="Zhou Y."/>
        </authorList>
    </citation>
    <scope>NUCLEOTIDE SEQUENCE</scope>
    <source>
        <strain evidence="2">CGMCC 1.15330</strain>
    </source>
</reference>
<keyword evidence="3" id="KW-1185">Reference proteome</keyword>
<feature type="region of interest" description="Disordered" evidence="1">
    <location>
        <begin position="37"/>
        <end position="84"/>
    </location>
</feature>
<sequence>MEIVRHPFQRAAATGDLAAQRADMRGQQAVQPETVAFGLGEGGPLVGQRIGEQRAGGGVDGGRDGDDPCQKRKLIQPARKSELL</sequence>